<dbReference type="Proteomes" id="UP000032541">
    <property type="component" value="Unassembled WGS sequence"/>
</dbReference>
<organism evidence="1 2">
    <name type="scientific">Prevotella intermedia ZT</name>
    <dbReference type="NCBI Taxonomy" id="1347790"/>
    <lineage>
        <taxon>Bacteria</taxon>
        <taxon>Pseudomonadati</taxon>
        <taxon>Bacteroidota</taxon>
        <taxon>Bacteroidia</taxon>
        <taxon>Bacteroidales</taxon>
        <taxon>Prevotellaceae</taxon>
        <taxon>Prevotella</taxon>
    </lineage>
</organism>
<dbReference type="AlphaFoldDB" id="A0AAP0VDU7"/>
<reference evidence="1 2" key="1">
    <citation type="journal article" date="2015" name="BMC Genomics">
        <title>Comparative genome analysis of Prevotella intermedia strain isolated from infected root canal reveals features related to pathogenicity and adaptation.</title>
        <authorList>
            <person name="Ruan Y."/>
            <person name="Shen L."/>
            <person name="Zou Y."/>
            <person name="Qi Z."/>
            <person name="Yin J."/>
            <person name="Jiang J."/>
            <person name="Guo L."/>
            <person name="He L."/>
            <person name="Chen Z."/>
            <person name="Tang Z."/>
            <person name="Qin S."/>
        </authorList>
    </citation>
    <scope>NUCLEOTIDE SEQUENCE [LARGE SCALE GENOMIC DNA]</scope>
    <source>
        <strain evidence="1 2">ZT</strain>
    </source>
</reference>
<gene>
    <name evidence="1" type="ORF">M573_103132</name>
</gene>
<sequence>MANVQLKFPHILYIMYGNDQEDCNEEDDDCDFKAQKGG</sequence>
<name>A0AAP0VDU7_PREIN</name>
<proteinExistence type="predicted"/>
<dbReference type="EMBL" id="ATMK01000003">
    <property type="protein sequence ID" value="KJJ87859.1"/>
    <property type="molecule type" value="Genomic_DNA"/>
</dbReference>
<evidence type="ECO:0000313" key="2">
    <source>
        <dbReference type="Proteomes" id="UP000032541"/>
    </source>
</evidence>
<evidence type="ECO:0000313" key="1">
    <source>
        <dbReference type="EMBL" id="KJJ87859.1"/>
    </source>
</evidence>
<accession>A0AAP0VDU7</accession>
<comment type="caution">
    <text evidence="1">The sequence shown here is derived from an EMBL/GenBank/DDBJ whole genome shotgun (WGS) entry which is preliminary data.</text>
</comment>
<protein>
    <submittedName>
        <fullName evidence="1">Replication protein RepB</fullName>
    </submittedName>
</protein>